<dbReference type="InterPro" id="IPR029058">
    <property type="entry name" value="AB_hydrolase_fold"/>
</dbReference>
<feature type="region of interest" description="Disordered" evidence="1">
    <location>
        <begin position="1"/>
        <end position="33"/>
    </location>
</feature>
<dbReference type="GO" id="GO:0016787">
    <property type="term" value="F:hydrolase activity"/>
    <property type="evidence" value="ECO:0007669"/>
    <property type="project" value="UniProtKB-KW"/>
</dbReference>
<dbReference type="Proteomes" id="UP000326331">
    <property type="component" value="Chromosome"/>
</dbReference>
<keyword evidence="3" id="KW-0378">Hydrolase</keyword>
<name>A0ABX6BYL0_9CHLR</name>
<feature type="domain" description="AB hydrolase-1" evidence="2">
    <location>
        <begin position="119"/>
        <end position="338"/>
    </location>
</feature>
<accession>A0ABX6BYL0</accession>
<dbReference type="Gene3D" id="3.40.50.1820">
    <property type="entry name" value="alpha/beta hydrolase"/>
    <property type="match status" value="1"/>
</dbReference>
<evidence type="ECO:0000256" key="1">
    <source>
        <dbReference type="SAM" id="MobiDB-lite"/>
    </source>
</evidence>
<evidence type="ECO:0000259" key="2">
    <source>
        <dbReference type="Pfam" id="PF00561"/>
    </source>
</evidence>
<feature type="compositionally biased region" description="Basic and acidic residues" evidence="1">
    <location>
        <begin position="1"/>
        <end position="15"/>
    </location>
</feature>
<evidence type="ECO:0000313" key="3">
    <source>
        <dbReference type="EMBL" id="QFG01823.1"/>
    </source>
</evidence>
<dbReference type="EMBL" id="CP042829">
    <property type="protein sequence ID" value="QFG01823.1"/>
    <property type="molecule type" value="Genomic_DNA"/>
</dbReference>
<dbReference type="PRINTS" id="PR00111">
    <property type="entry name" value="ABHYDROLASE"/>
</dbReference>
<sequence length="358" mass="38204">MPRVGRDHECSEFDPRGLPACHSNGGDGVQSEDVRKPGGIESCLFGPLDLSNDVVDALAASNADAEPDLHCVPPGCGAEPTQLPRSGEARPRGRLRCVPYARVNGAHIYYRQQGSGPDLVLIHGAGGNHLAWWQQVAAFAPRYRVTTYDARGWGLSRGDMAVGRTTLGTDLLALLQHLGIERAHIVAQSMGGRAVAGLARLAPERIASLVLCGTTAGATNDRIRAMQQELREDRGGASLREQALAPGFEAEEPALALLYRQINALNPPRPRGLLGPPPPGYRGSMHELLSSLGVPILYVVGEYDAITPPEMIREAASLVSGARVHVIAGAGHSCYFERAAEWNAVVGAFLEAVERGNW</sequence>
<proteinExistence type="predicted"/>
<evidence type="ECO:0000313" key="4">
    <source>
        <dbReference type="Proteomes" id="UP000326331"/>
    </source>
</evidence>
<keyword evidence="4" id="KW-1185">Reference proteome</keyword>
<dbReference type="PANTHER" id="PTHR43433:SF5">
    <property type="entry name" value="AB HYDROLASE-1 DOMAIN-CONTAINING PROTEIN"/>
    <property type="match status" value="1"/>
</dbReference>
<dbReference type="InterPro" id="IPR050471">
    <property type="entry name" value="AB_hydrolase"/>
</dbReference>
<dbReference type="PANTHER" id="PTHR43433">
    <property type="entry name" value="HYDROLASE, ALPHA/BETA FOLD FAMILY PROTEIN"/>
    <property type="match status" value="1"/>
</dbReference>
<dbReference type="InterPro" id="IPR000073">
    <property type="entry name" value="AB_hydrolase_1"/>
</dbReference>
<gene>
    <name evidence="3" type="ORF">Tbon_00330</name>
</gene>
<dbReference type="SUPFAM" id="SSF53474">
    <property type="entry name" value="alpha/beta-Hydrolases"/>
    <property type="match status" value="1"/>
</dbReference>
<dbReference type="Pfam" id="PF00561">
    <property type="entry name" value="Abhydrolase_1"/>
    <property type="match status" value="1"/>
</dbReference>
<organism evidence="3 4">
    <name type="scientific">Tepidiforma bonchosmolovskayae</name>
    <dbReference type="NCBI Taxonomy" id="2601677"/>
    <lineage>
        <taxon>Bacteria</taxon>
        <taxon>Bacillati</taxon>
        <taxon>Chloroflexota</taxon>
        <taxon>Tepidiformia</taxon>
        <taxon>Tepidiformales</taxon>
        <taxon>Tepidiformaceae</taxon>
        <taxon>Tepidiforma</taxon>
    </lineage>
</organism>
<protein>
    <submittedName>
        <fullName evidence="3">Alpha/beta fold hydrolase</fullName>
    </submittedName>
</protein>
<reference evidence="3 4" key="2">
    <citation type="submission" date="2019-10" db="EMBL/GenBank/DDBJ databases">
        <title>Thermopilla bonchosmolovskayae gen. nov., sp. nov., a moderately thermophilic Chloroflexi bacterium from a Chukotka hot spring (Arctic, Russia), representing a novel classis Thermopillaia, which include previously uncultivated lineage OLB14.</title>
        <authorList>
            <person name="Kochetkova T.V."/>
            <person name="Zayulina K.S."/>
            <person name="Zhigarkov V.S."/>
            <person name="Minaev N.V."/>
            <person name="Novikov A."/>
            <person name="Toshchakov S.V."/>
            <person name="Elcheninov A.G."/>
            <person name="Kublanov I.V."/>
        </authorList>
    </citation>
    <scope>NUCLEOTIDE SEQUENCE [LARGE SCALE GENOMIC DNA]</scope>
    <source>
        <strain evidence="3 4">3753O</strain>
    </source>
</reference>
<reference evidence="3 4" key="1">
    <citation type="submission" date="2019-08" db="EMBL/GenBank/DDBJ databases">
        <authorList>
            <person name="Toschakov S.V."/>
        </authorList>
    </citation>
    <scope>NUCLEOTIDE SEQUENCE [LARGE SCALE GENOMIC DNA]</scope>
    <source>
        <strain evidence="3 4">3753O</strain>
    </source>
</reference>